<dbReference type="AlphaFoldDB" id="A0AAW2UB38"/>
<organism evidence="1">
    <name type="scientific">Sesamum radiatum</name>
    <name type="common">Black benniseed</name>
    <dbReference type="NCBI Taxonomy" id="300843"/>
    <lineage>
        <taxon>Eukaryota</taxon>
        <taxon>Viridiplantae</taxon>
        <taxon>Streptophyta</taxon>
        <taxon>Embryophyta</taxon>
        <taxon>Tracheophyta</taxon>
        <taxon>Spermatophyta</taxon>
        <taxon>Magnoliopsida</taxon>
        <taxon>eudicotyledons</taxon>
        <taxon>Gunneridae</taxon>
        <taxon>Pentapetalae</taxon>
        <taxon>asterids</taxon>
        <taxon>lamiids</taxon>
        <taxon>Lamiales</taxon>
        <taxon>Pedaliaceae</taxon>
        <taxon>Sesamum</taxon>
    </lineage>
</organism>
<name>A0AAW2UB38_SESRA</name>
<evidence type="ECO:0000313" key="1">
    <source>
        <dbReference type="EMBL" id="KAL0414110.1"/>
    </source>
</evidence>
<proteinExistence type="predicted"/>
<protein>
    <submittedName>
        <fullName evidence="1">Uncharacterized protein</fullName>
    </submittedName>
</protein>
<accession>A0AAW2UB38</accession>
<reference evidence="1" key="2">
    <citation type="journal article" date="2024" name="Plant">
        <title>Genomic evolution and insights into agronomic trait innovations of Sesamum species.</title>
        <authorList>
            <person name="Miao H."/>
            <person name="Wang L."/>
            <person name="Qu L."/>
            <person name="Liu H."/>
            <person name="Sun Y."/>
            <person name="Le M."/>
            <person name="Wang Q."/>
            <person name="Wei S."/>
            <person name="Zheng Y."/>
            <person name="Lin W."/>
            <person name="Duan Y."/>
            <person name="Cao H."/>
            <person name="Xiong S."/>
            <person name="Wang X."/>
            <person name="Wei L."/>
            <person name="Li C."/>
            <person name="Ma Q."/>
            <person name="Ju M."/>
            <person name="Zhao R."/>
            <person name="Li G."/>
            <person name="Mu C."/>
            <person name="Tian Q."/>
            <person name="Mei H."/>
            <person name="Zhang T."/>
            <person name="Gao T."/>
            <person name="Zhang H."/>
        </authorList>
    </citation>
    <scope>NUCLEOTIDE SEQUENCE</scope>
    <source>
        <strain evidence="1">G02</strain>
    </source>
</reference>
<comment type="caution">
    <text evidence="1">The sequence shown here is derived from an EMBL/GenBank/DDBJ whole genome shotgun (WGS) entry which is preliminary data.</text>
</comment>
<sequence length="96" mass="10622">MGCLQVSHTSLAGCKPSRSIRGVTGRSLDRTVGCDLRRTCGRLGGCRPARKGANGPRAKTLTDWGLQYCSYGNFLDVWRCYPPSMKSFRGRLPREI</sequence>
<gene>
    <name evidence="1" type="ORF">Sradi_1612700</name>
</gene>
<reference evidence="1" key="1">
    <citation type="submission" date="2020-06" db="EMBL/GenBank/DDBJ databases">
        <authorList>
            <person name="Li T."/>
            <person name="Hu X."/>
            <person name="Zhang T."/>
            <person name="Song X."/>
            <person name="Zhang H."/>
            <person name="Dai N."/>
            <person name="Sheng W."/>
            <person name="Hou X."/>
            <person name="Wei L."/>
        </authorList>
    </citation>
    <scope>NUCLEOTIDE SEQUENCE</scope>
    <source>
        <strain evidence="1">G02</strain>
        <tissue evidence="1">Leaf</tissue>
    </source>
</reference>
<dbReference type="EMBL" id="JACGWJ010000006">
    <property type="protein sequence ID" value="KAL0414110.1"/>
    <property type="molecule type" value="Genomic_DNA"/>
</dbReference>